<proteinExistence type="predicted"/>
<dbReference type="Proteomes" id="UP000190395">
    <property type="component" value="Unassembled WGS sequence"/>
</dbReference>
<dbReference type="GO" id="GO:0032259">
    <property type="term" value="P:methylation"/>
    <property type="evidence" value="ECO:0007669"/>
    <property type="project" value="UniProtKB-KW"/>
</dbReference>
<dbReference type="GO" id="GO:0009307">
    <property type="term" value="P:DNA restriction-modification system"/>
    <property type="evidence" value="ECO:0007669"/>
    <property type="project" value="InterPro"/>
</dbReference>
<dbReference type="GeneID" id="303367309"/>
<evidence type="ECO:0000313" key="5">
    <source>
        <dbReference type="Proteomes" id="UP000190395"/>
    </source>
</evidence>
<keyword evidence="5" id="KW-1185">Reference proteome</keyword>
<name>A0A1T4N131_9SPIR</name>
<evidence type="ECO:0000256" key="3">
    <source>
        <dbReference type="ARBA" id="ARBA00022691"/>
    </source>
</evidence>
<keyword evidence="3" id="KW-0949">S-adenosyl-L-methionine</keyword>
<dbReference type="STRING" id="225004.SAMN02745152_01058"/>
<dbReference type="RefSeq" id="WP_078930813.1">
    <property type="nucleotide sequence ID" value="NZ_FUXC01000005.1"/>
</dbReference>
<evidence type="ECO:0000313" key="4">
    <source>
        <dbReference type="EMBL" id="SJZ72814.1"/>
    </source>
</evidence>
<dbReference type="GO" id="GO:0009007">
    <property type="term" value="F:site-specific DNA-methyltransferase (adenine-specific) activity"/>
    <property type="evidence" value="ECO:0007669"/>
    <property type="project" value="UniProtKB-EC"/>
</dbReference>
<dbReference type="Pfam" id="PF02086">
    <property type="entry name" value="MethyltransfD12"/>
    <property type="match status" value="1"/>
</dbReference>
<dbReference type="InterPro" id="IPR029063">
    <property type="entry name" value="SAM-dependent_MTases_sf"/>
</dbReference>
<keyword evidence="2 4" id="KW-0808">Transferase</keyword>
<dbReference type="SUPFAM" id="SSF53335">
    <property type="entry name" value="S-adenosyl-L-methionine-dependent methyltransferases"/>
    <property type="match status" value="1"/>
</dbReference>
<sequence length="374" mass="42685">MNYSDSANFDENPEFLTTQIITYLGNKRRLLEHIEKEILLIAEKLNCQKLVCADLFSGSGIVARMLKKYSSNLIVNDLENYSAVINGCYLINKKDFPVQEYSALKSKIEELCSIEKISGIISQNYAPQNDKDIQKGERVFYTRQNALLIDTYRRLIDDVVKEEPLKKFFLAPLITEASIHVNTSGVFKGFYKDKNTGIGCFGASGKNALPRIFGKIELKTPVFSNFESGLEIFQKDAVVLSKELKNLDITYLDPPYNQHPYGSNYFMLNLILKNKLDANISKVSGIVQNWNRSVFNKPYAALSSMEEIISGISSKYVIISYNSEGFISFDQMSGMLKKYGNLKTVEIKYNTFRGSRNLKNRDIHVREYLFVLEK</sequence>
<reference evidence="4 5" key="1">
    <citation type="submission" date="2017-02" db="EMBL/GenBank/DDBJ databases">
        <authorList>
            <person name="Peterson S.W."/>
        </authorList>
    </citation>
    <scope>NUCLEOTIDE SEQUENCE [LARGE SCALE GENOMIC DNA]</scope>
    <source>
        <strain evidence="4 5">ATCC BAA-909</strain>
    </source>
</reference>
<evidence type="ECO:0000256" key="1">
    <source>
        <dbReference type="ARBA" id="ARBA00022603"/>
    </source>
</evidence>
<keyword evidence="1 4" id="KW-0489">Methyltransferase</keyword>
<dbReference type="PRINTS" id="PR00505">
    <property type="entry name" value="D12N6MTFRASE"/>
</dbReference>
<dbReference type="EMBL" id="FUXC01000005">
    <property type="protein sequence ID" value="SJZ72814.1"/>
    <property type="molecule type" value="Genomic_DNA"/>
</dbReference>
<organism evidence="4 5">
    <name type="scientific">Treponema berlinense</name>
    <dbReference type="NCBI Taxonomy" id="225004"/>
    <lineage>
        <taxon>Bacteria</taxon>
        <taxon>Pseudomonadati</taxon>
        <taxon>Spirochaetota</taxon>
        <taxon>Spirochaetia</taxon>
        <taxon>Spirochaetales</taxon>
        <taxon>Treponemataceae</taxon>
        <taxon>Treponema</taxon>
    </lineage>
</organism>
<dbReference type="InterPro" id="IPR012327">
    <property type="entry name" value="MeTrfase_D12"/>
</dbReference>
<protein>
    <submittedName>
        <fullName evidence="4">Adenine-specific DNA-methyltransferase</fullName>
    </submittedName>
</protein>
<accession>A0A1T4N131</accession>
<evidence type="ECO:0000256" key="2">
    <source>
        <dbReference type="ARBA" id="ARBA00022679"/>
    </source>
</evidence>
<dbReference type="AlphaFoldDB" id="A0A1T4N131"/>
<dbReference type="OrthoDB" id="9805629at2"/>
<gene>
    <name evidence="4" type="ORF">SAMN02745152_01058</name>
</gene>